<dbReference type="Gene3D" id="3.40.1410.10">
    <property type="entry name" value="Chorismate lyase-like"/>
    <property type="match status" value="1"/>
</dbReference>
<dbReference type="EMBL" id="RCYR01000003">
    <property type="protein sequence ID" value="RYS81432.1"/>
    <property type="molecule type" value="Genomic_DNA"/>
</dbReference>
<dbReference type="InterPro" id="IPR000524">
    <property type="entry name" value="Tscrpt_reg_HTH_GntR"/>
</dbReference>
<dbReference type="Proteomes" id="UP000095787">
    <property type="component" value="Unassembled WGS sequence"/>
</dbReference>
<gene>
    <name evidence="5" type="primary">yurK</name>
    <name evidence="6" type="ORF">EAI93_03590</name>
    <name evidence="5" type="ORF">ERS852456_01400</name>
</gene>
<dbReference type="RefSeq" id="WP_004847482.1">
    <property type="nucleotide sequence ID" value="NZ_AP028249.1"/>
</dbReference>
<evidence type="ECO:0000256" key="1">
    <source>
        <dbReference type="ARBA" id="ARBA00023015"/>
    </source>
</evidence>
<dbReference type="PANTHER" id="PTHR44846:SF1">
    <property type="entry name" value="MANNOSYL-D-GLYCERATE TRANSPORT_METABOLISM SYSTEM REPRESSOR MNGR-RELATED"/>
    <property type="match status" value="1"/>
</dbReference>
<feature type="domain" description="HTH gntR-type" evidence="4">
    <location>
        <begin position="9"/>
        <end position="77"/>
    </location>
</feature>
<dbReference type="InterPro" id="IPR028978">
    <property type="entry name" value="Chorismate_lyase_/UTRA_dom_sf"/>
</dbReference>
<dbReference type="SMART" id="SM00866">
    <property type="entry name" value="UTRA"/>
    <property type="match status" value="1"/>
</dbReference>
<evidence type="ECO:0000256" key="3">
    <source>
        <dbReference type="ARBA" id="ARBA00023163"/>
    </source>
</evidence>
<proteinExistence type="predicted"/>
<dbReference type="GO" id="GO:0045892">
    <property type="term" value="P:negative regulation of DNA-templated transcription"/>
    <property type="evidence" value="ECO:0007669"/>
    <property type="project" value="TreeGrafter"/>
</dbReference>
<dbReference type="Pfam" id="PF00392">
    <property type="entry name" value="GntR"/>
    <property type="match status" value="1"/>
</dbReference>
<evidence type="ECO:0000313" key="8">
    <source>
        <dbReference type="Proteomes" id="UP000292665"/>
    </source>
</evidence>
<reference evidence="6 8" key="2">
    <citation type="journal article" date="2019" name="Science, e1252229">
        <title>Invertible promoters mediate bacterial phase variation, antibiotic resistance, and host adaptation in the gut.</title>
        <authorList>
            <person name="Jiang X."/>
            <person name="Hall A.B."/>
            <person name="Arthur T.D."/>
            <person name="Plichta D.R."/>
            <person name="Covington C.T."/>
            <person name="Poyet M."/>
            <person name="Crothers J."/>
            <person name="Moses P.L."/>
            <person name="Tolonen A.C."/>
            <person name="Vlamakis H."/>
            <person name="Alm E.J."/>
            <person name="Xavier R.J."/>
        </authorList>
    </citation>
    <scope>NUCLEOTIDE SEQUENCE [LARGE SCALE GENOMIC DNA]</scope>
    <source>
        <strain evidence="8">aa_0143</strain>
        <strain evidence="6">Aa_0143</strain>
    </source>
</reference>
<keyword evidence="3" id="KW-0804">Transcription</keyword>
<evidence type="ECO:0000259" key="4">
    <source>
        <dbReference type="PROSITE" id="PS50949"/>
    </source>
</evidence>
<accession>A0A174BL54</accession>
<dbReference type="InterPro" id="IPR036390">
    <property type="entry name" value="WH_DNA-bd_sf"/>
</dbReference>
<dbReference type="AlphaFoldDB" id="A0A174BL54"/>
<reference evidence="5 7" key="1">
    <citation type="submission" date="2015-09" db="EMBL/GenBank/DDBJ databases">
        <authorList>
            <consortium name="Pathogen Informatics"/>
        </authorList>
    </citation>
    <scope>NUCLEOTIDE SEQUENCE [LARGE SCALE GENOMIC DNA]</scope>
    <source>
        <strain evidence="5 7">2789STDY5834841</strain>
    </source>
</reference>
<dbReference type="GeneID" id="97330195"/>
<name>A0A174BL54_9FIRM</name>
<evidence type="ECO:0000313" key="5">
    <source>
        <dbReference type="EMBL" id="CUO01752.1"/>
    </source>
</evidence>
<dbReference type="SMART" id="SM00345">
    <property type="entry name" value="HTH_GNTR"/>
    <property type="match status" value="1"/>
</dbReference>
<dbReference type="EMBL" id="CYZO01000015">
    <property type="protein sequence ID" value="CUO01752.1"/>
    <property type="molecule type" value="Genomic_DNA"/>
</dbReference>
<evidence type="ECO:0000313" key="7">
    <source>
        <dbReference type="Proteomes" id="UP000095787"/>
    </source>
</evidence>
<evidence type="ECO:0000313" key="6">
    <source>
        <dbReference type="EMBL" id="RYS81432.1"/>
    </source>
</evidence>
<dbReference type="Proteomes" id="UP000292665">
    <property type="component" value="Unassembled WGS sequence"/>
</dbReference>
<keyword evidence="1" id="KW-0805">Transcription regulation</keyword>
<dbReference type="PRINTS" id="PR00035">
    <property type="entry name" value="HTHGNTR"/>
</dbReference>
<dbReference type="InterPro" id="IPR036388">
    <property type="entry name" value="WH-like_DNA-bd_sf"/>
</dbReference>
<dbReference type="SUPFAM" id="SSF64288">
    <property type="entry name" value="Chorismate lyase-like"/>
    <property type="match status" value="1"/>
</dbReference>
<dbReference type="SUPFAM" id="SSF46785">
    <property type="entry name" value="Winged helix' DNA-binding domain"/>
    <property type="match status" value="1"/>
</dbReference>
<sequence length="241" mass="28226">MKENNNNTIYKYSQLYDILLEKILANEWKANDKMPTERELSIRYNVSRVTVRDTLNRLAQAGYIYRIQGKGTFVSVRKIEKKLTKLYTLRKRFEEKGVVHEVKTLQFEVISPSDDIREKLEIIENEDVYKLIRCFYADHIPYAIEISFVPTGPYPDLSANDIEKQGLYKSMQMYNIIPEHASENIFAVKLTNEDALILGLKPQDIAIQIERTTHSNNRIIEFTTSLIKTEYFYYTSELSST</sequence>
<dbReference type="FunFam" id="1.10.10.10:FF:000079">
    <property type="entry name" value="GntR family transcriptional regulator"/>
    <property type="match status" value="1"/>
</dbReference>
<protein>
    <submittedName>
        <fullName evidence="6">GntR family transcriptional regulator</fullName>
    </submittedName>
    <submittedName>
        <fullName evidence="5">Uncharacterized HTH-type transcriptional regulator yurK</fullName>
    </submittedName>
</protein>
<dbReference type="PANTHER" id="PTHR44846">
    <property type="entry name" value="MANNOSYL-D-GLYCERATE TRANSPORT/METABOLISM SYSTEM REPRESSOR MNGR-RELATED"/>
    <property type="match status" value="1"/>
</dbReference>
<evidence type="ECO:0000256" key="2">
    <source>
        <dbReference type="ARBA" id="ARBA00023125"/>
    </source>
</evidence>
<dbReference type="CDD" id="cd07377">
    <property type="entry name" value="WHTH_GntR"/>
    <property type="match status" value="1"/>
</dbReference>
<keyword evidence="2" id="KW-0238">DNA-binding</keyword>
<dbReference type="Pfam" id="PF07702">
    <property type="entry name" value="UTRA"/>
    <property type="match status" value="1"/>
</dbReference>
<dbReference type="GO" id="GO:0003700">
    <property type="term" value="F:DNA-binding transcription factor activity"/>
    <property type="evidence" value="ECO:0007669"/>
    <property type="project" value="InterPro"/>
</dbReference>
<organism evidence="5 7">
    <name type="scientific">[Ruminococcus] torques</name>
    <dbReference type="NCBI Taxonomy" id="33039"/>
    <lineage>
        <taxon>Bacteria</taxon>
        <taxon>Bacillati</taxon>
        <taxon>Bacillota</taxon>
        <taxon>Clostridia</taxon>
        <taxon>Lachnospirales</taxon>
        <taxon>Lachnospiraceae</taxon>
        <taxon>Mediterraneibacter</taxon>
    </lineage>
</organism>
<dbReference type="GO" id="GO:0003677">
    <property type="term" value="F:DNA binding"/>
    <property type="evidence" value="ECO:0007669"/>
    <property type="project" value="UniProtKB-KW"/>
</dbReference>
<dbReference type="InterPro" id="IPR050679">
    <property type="entry name" value="Bact_HTH_transcr_reg"/>
</dbReference>
<dbReference type="InterPro" id="IPR011663">
    <property type="entry name" value="UTRA"/>
</dbReference>
<dbReference type="PROSITE" id="PS50949">
    <property type="entry name" value="HTH_GNTR"/>
    <property type="match status" value="1"/>
</dbReference>
<dbReference type="Gene3D" id="1.10.10.10">
    <property type="entry name" value="Winged helix-like DNA-binding domain superfamily/Winged helix DNA-binding domain"/>
    <property type="match status" value="1"/>
</dbReference>